<dbReference type="Gene3D" id="3.20.20.80">
    <property type="entry name" value="Glycosidases"/>
    <property type="match status" value="1"/>
</dbReference>
<dbReference type="EMBL" id="SJPQ01000003">
    <property type="protein sequence ID" value="TWT87259.1"/>
    <property type="molecule type" value="Genomic_DNA"/>
</dbReference>
<evidence type="ECO:0000256" key="2">
    <source>
        <dbReference type="SAM" id="SignalP"/>
    </source>
</evidence>
<keyword evidence="5" id="KW-1185">Reference proteome</keyword>
<protein>
    <recommendedName>
        <fullName evidence="3">Glycosyl hydrolase-like 10 domain-containing protein</fullName>
    </recommendedName>
</protein>
<keyword evidence="1 2" id="KW-0732">Signal</keyword>
<dbReference type="RefSeq" id="WP_197525764.1">
    <property type="nucleotide sequence ID" value="NZ_SJPQ01000003.1"/>
</dbReference>
<gene>
    <name evidence="4" type="ORF">Mal64_27970</name>
</gene>
<sequence precursor="true">MNSIAVKHCRWLIALAGLLGVCATQAAAETPAAPPSVQREMRGAWIATVANIDWPSKPGLSVADQQAELAALLDTCVELRLNAVVFQVRPACDAMYRSELEPWSEFLTGAQGRAPGDNDQGATYDPLEWAVEQAHLRGLELHAWFNPYRASHPSGGGEFSEGHIARTRPELVKKYGAHHWLDPGEPDAAAHSLAVVLDVVRRYDVDGVHFDDYFYPYPISAEGDDGVSRVVPFPDDPSWAKYCDATPEADRLSRDDWRRDNVNRLIRDVSEGVHRLKPHVRLGVSPFGIWRPGHPEQIQGFDAYAKLYADSKLWLREGWVDYFTPQLYWPIDQKPQSFPVLLEWWAQNNPHQRHLWPGLYTSKTKVGKPPWAPSEIVDQIDVTREQSDEPGHVHFSMKALAQDYAGLKAALLEGPCAEPAIVPAAPWLAGDEAAPGKPVVESCDGAAALSVRLESGPTPRWWAVQTRSGDQWTLRLLPGDLKRIPLESGEAGARADAVAVSAIDRYGRQGEAVAVSLD</sequence>
<dbReference type="Pfam" id="PF02638">
    <property type="entry name" value="GHL10"/>
    <property type="match status" value="1"/>
</dbReference>
<dbReference type="InterPro" id="IPR052177">
    <property type="entry name" value="Divisome_Glycosyl_Hydrolase"/>
</dbReference>
<feature type="chain" id="PRO_5022835307" description="Glycosyl hydrolase-like 10 domain-containing protein" evidence="2">
    <location>
        <begin position="27"/>
        <end position="518"/>
    </location>
</feature>
<comment type="caution">
    <text evidence="4">The sequence shown here is derived from an EMBL/GenBank/DDBJ whole genome shotgun (WGS) entry which is preliminary data.</text>
</comment>
<evidence type="ECO:0000313" key="4">
    <source>
        <dbReference type="EMBL" id="TWT87259.1"/>
    </source>
</evidence>
<accession>A0A5C5ZIT2</accession>
<reference evidence="4 5" key="1">
    <citation type="submission" date="2019-02" db="EMBL/GenBank/DDBJ databases">
        <title>Deep-cultivation of Planctomycetes and their phenomic and genomic characterization uncovers novel biology.</title>
        <authorList>
            <person name="Wiegand S."/>
            <person name="Jogler M."/>
            <person name="Boedeker C."/>
            <person name="Pinto D."/>
            <person name="Vollmers J."/>
            <person name="Rivas-Marin E."/>
            <person name="Kohn T."/>
            <person name="Peeters S.H."/>
            <person name="Heuer A."/>
            <person name="Rast P."/>
            <person name="Oberbeckmann S."/>
            <person name="Bunk B."/>
            <person name="Jeske O."/>
            <person name="Meyerdierks A."/>
            <person name="Storesund J.E."/>
            <person name="Kallscheuer N."/>
            <person name="Luecker S."/>
            <person name="Lage O.M."/>
            <person name="Pohl T."/>
            <person name="Merkel B.J."/>
            <person name="Hornburger P."/>
            <person name="Mueller R.-W."/>
            <person name="Bruemmer F."/>
            <person name="Labrenz M."/>
            <person name="Spormann A.M."/>
            <person name="Op Den Camp H."/>
            <person name="Overmann J."/>
            <person name="Amann R."/>
            <person name="Jetten M.S.M."/>
            <person name="Mascher T."/>
            <person name="Medema M.H."/>
            <person name="Devos D.P."/>
            <person name="Kaster A.-K."/>
            <person name="Ovreas L."/>
            <person name="Rohde M."/>
            <person name="Galperin M.Y."/>
            <person name="Jogler C."/>
        </authorList>
    </citation>
    <scope>NUCLEOTIDE SEQUENCE [LARGE SCALE GENOMIC DNA]</scope>
    <source>
        <strain evidence="4 5">Mal64</strain>
    </source>
</reference>
<dbReference type="AlphaFoldDB" id="A0A5C5ZIT2"/>
<proteinExistence type="predicted"/>
<organism evidence="4 5">
    <name type="scientific">Pseudobythopirellula maris</name>
    <dbReference type="NCBI Taxonomy" id="2527991"/>
    <lineage>
        <taxon>Bacteria</taxon>
        <taxon>Pseudomonadati</taxon>
        <taxon>Planctomycetota</taxon>
        <taxon>Planctomycetia</taxon>
        <taxon>Pirellulales</taxon>
        <taxon>Lacipirellulaceae</taxon>
        <taxon>Pseudobythopirellula</taxon>
    </lineage>
</organism>
<dbReference type="InterPro" id="IPR003790">
    <property type="entry name" value="GHL10"/>
</dbReference>
<dbReference type="SUPFAM" id="SSF51445">
    <property type="entry name" value="(Trans)glycosidases"/>
    <property type="match status" value="1"/>
</dbReference>
<dbReference type="Proteomes" id="UP000315440">
    <property type="component" value="Unassembled WGS sequence"/>
</dbReference>
<dbReference type="InterPro" id="IPR017853">
    <property type="entry name" value="GH"/>
</dbReference>
<evidence type="ECO:0000313" key="5">
    <source>
        <dbReference type="Proteomes" id="UP000315440"/>
    </source>
</evidence>
<name>A0A5C5ZIT2_9BACT</name>
<evidence type="ECO:0000256" key="1">
    <source>
        <dbReference type="ARBA" id="ARBA00022729"/>
    </source>
</evidence>
<dbReference type="PANTHER" id="PTHR43405:SF1">
    <property type="entry name" value="GLYCOSYL HYDROLASE DIGH"/>
    <property type="match status" value="1"/>
</dbReference>
<feature type="signal peptide" evidence="2">
    <location>
        <begin position="1"/>
        <end position="26"/>
    </location>
</feature>
<evidence type="ECO:0000259" key="3">
    <source>
        <dbReference type="Pfam" id="PF02638"/>
    </source>
</evidence>
<dbReference type="PANTHER" id="PTHR43405">
    <property type="entry name" value="GLYCOSYL HYDROLASE DIGH"/>
    <property type="match status" value="1"/>
</dbReference>
<feature type="domain" description="Glycosyl hydrolase-like 10" evidence="3">
    <location>
        <begin position="40"/>
        <end position="364"/>
    </location>
</feature>